<dbReference type="OrthoDB" id="110209at2"/>
<dbReference type="InterPro" id="IPR036291">
    <property type="entry name" value="NAD(P)-bd_dom_sf"/>
</dbReference>
<dbReference type="GO" id="GO:0008883">
    <property type="term" value="F:glutamyl-tRNA reductase activity"/>
    <property type="evidence" value="ECO:0007669"/>
    <property type="project" value="UniProtKB-UniRule"/>
</dbReference>
<evidence type="ECO:0000256" key="12">
    <source>
        <dbReference type="PIRSR" id="PIRSR000445-4"/>
    </source>
</evidence>
<dbReference type="FunFam" id="3.30.460.30:FF:000001">
    <property type="entry name" value="Glutamyl-tRNA reductase"/>
    <property type="match status" value="1"/>
</dbReference>
<dbReference type="Pfam" id="PF01488">
    <property type="entry name" value="Shikimate_DH"/>
    <property type="match status" value="1"/>
</dbReference>
<comment type="miscellaneous">
    <text evidence="8">During catalysis, the active site Cys acts as a nucleophile attacking the alpha-carbonyl group of tRNA-bound glutamate with the formation of a thioester intermediate between enzyme and glutamate, and the concomitant release of tRNA(Glu). The thioester intermediate is finally reduced by direct hydride transfer from NADPH, to form the product GSA.</text>
</comment>
<comment type="function">
    <text evidence="8">Catalyzes the NADPH-dependent reduction of glutamyl-tRNA(Glu) to glutamate 1-semialdehyde (GSA).</text>
</comment>
<evidence type="ECO:0000256" key="4">
    <source>
        <dbReference type="ARBA" id="ARBA00022857"/>
    </source>
</evidence>
<comment type="domain">
    <text evidence="8">Possesses an unusual extended V-shaped dimeric structure with each monomer consisting of three distinct domains arranged along a curved 'spinal' alpha-helix. The N-terminal catalytic domain specifically recognizes the glutamate moiety of the substrate. The second domain is the NADPH-binding domain, and the third C-terminal domain is responsible for dimerization.</text>
</comment>
<dbReference type="NCBIfam" id="NF000750">
    <property type="entry name" value="PRK00045.3-4"/>
    <property type="match status" value="1"/>
</dbReference>
<evidence type="ECO:0000256" key="3">
    <source>
        <dbReference type="ARBA" id="ARBA00012970"/>
    </source>
</evidence>
<dbReference type="UniPathway" id="UPA00251">
    <property type="reaction ID" value="UER00316"/>
</dbReference>
<dbReference type="RefSeq" id="WP_141880258.1">
    <property type="nucleotide sequence ID" value="NZ_VFOM01000001.1"/>
</dbReference>
<accession>A0A542YJ09</accession>
<feature type="binding site" evidence="8 10">
    <location>
        <position position="120"/>
    </location>
    <ligand>
        <name>substrate</name>
    </ligand>
</feature>
<dbReference type="InterPro" id="IPR015895">
    <property type="entry name" value="4pyrrol_synth_GluRdtase_N"/>
</dbReference>
<protein>
    <recommendedName>
        <fullName evidence="3 8">Glutamyl-tRNA reductase</fullName>
        <shortName evidence="8">GluTR</shortName>
        <ecNumber evidence="3 8">1.2.1.70</ecNumber>
    </recommendedName>
</protein>
<dbReference type="Gene3D" id="3.30.460.30">
    <property type="entry name" value="Glutamyl-tRNA reductase, N-terminal domain"/>
    <property type="match status" value="1"/>
</dbReference>
<dbReference type="GO" id="GO:0019353">
    <property type="term" value="P:protoporphyrinogen IX biosynthetic process from glutamate"/>
    <property type="evidence" value="ECO:0007669"/>
    <property type="project" value="TreeGrafter"/>
</dbReference>
<comment type="similarity">
    <text evidence="2 8 13">Belongs to the glutamyl-tRNA reductase family.</text>
</comment>
<dbReference type="PANTHER" id="PTHR43013">
    <property type="entry name" value="GLUTAMYL-TRNA REDUCTASE"/>
    <property type="match status" value="1"/>
</dbReference>
<dbReference type="HAMAP" id="MF_00087">
    <property type="entry name" value="Glu_tRNA_reductase"/>
    <property type="match status" value="1"/>
</dbReference>
<feature type="binding site" evidence="8 10">
    <location>
        <begin position="46"/>
        <end position="49"/>
    </location>
    <ligand>
        <name>substrate</name>
    </ligand>
</feature>
<reference evidence="17 18" key="1">
    <citation type="submission" date="2019-06" db="EMBL/GenBank/DDBJ databases">
        <title>Sequencing the genomes of 1000 actinobacteria strains.</title>
        <authorList>
            <person name="Klenk H.-P."/>
        </authorList>
    </citation>
    <scope>NUCLEOTIDE SEQUENCE [LARGE SCALE GENOMIC DNA]</scope>
    <source>
        <strain evidence="17 18">DSM 26477</strain>
    </source>
</reference>
<dbReference type="GO" id="GO:0050661">
    <property type="term" value="F:NADP binding"/>
    <property type="evidence" value="ECO:0007669"/>
    <property type="project" value="InterPro"/>
</dbReference>
<dbReference type="NCBIfam" id="TIGR01035">
    <property type="entry name" value="hemA"/>
    <property type="match status" value="1"/>
</dbReference>
<evidence type="ECO:0000256" key="9">
    <source>
        <dbReference type="PIRSR" id="PIRSR000445-1"/>
    </source>
</evidence>
<evidence type="ECO:0000313" key="18">
    <source>
        <dbReference type="Proteomes" id="UP000317998"/>
    </source>
</evidence>
<sequence>MLLCLSANHHGASFELLEKLSVGGSEVASRLVESTDFLDGAVVLATCNRFEAYLDVDDTMREADALGAVIETVAAHAGVDTVELASSAEALSGDAVVHHLFSVSAGLKSVVIGEDEIAGQVRRALGSARSNGTSTSSLERLFQKASSTSRGVKTRTEIGRAGRSLVRLALDLSSSRIADWSATRVLLIGTGEYAATTVAALRDRGAADIAVYSPSGRAGAFAARLGLRAVTQLSTALNASDIVVTCTSRPEPVVTADLLLPGRRLIVDLGLPRNVDPLVASVPGVELLDLETVRLHAPLEQLNATSDAHGIVDAAAAEFRAREAEREAAPAIAALRGRVFGVLDSEIERMRRRGTWSAASEADLRHLVGVLLHTPSLRAREAARAGDADAVIAAVELLLGPVENAPEAVADSSEQVEGLAG</sequence>
<dbReference type="SUPFAM" id="SSF69075">
    <property type="entry name" value="Glutamyl tRNA-reductase dimerization domain"/>
    <property type="match status" value="1"/>
</dbReference>
<evidence type="ECO:0000256" key="6">
    <source>
        <dbReference type="ARBA" id="ARBA00023244"/>
    </source>
</evidence>
<evidence type="ECO:0000256" key="2">
    <source>
        <dbReference type="ARBA" id="ARBA00005916"/>
    </source>
</evidence>
<evidence type="ECO:0000256" key="11">
    <source>
        <dbReference type="PIRSR" id="PIRSR000445-3"/>
    </source>
</evidence>
<dbReference type="EC" id="1.2.1.70" evidence="3 8"/>
<feature type="domain" description="Quinate/shikimate 5-dehydrogenase/glutamyl-tRNA reductase" evidence="15">
    <location>
        <begin position="173"/>
        <end position="291"/>
    </location>
</feature>
<dbReference type="PIRSF" id="PIRSF000445">
    <property type="entry name" value="4pyrrol_synth_GluRdtase"/>
    <property type="match status" value="1"/>
</dbReference>
<comment type="subunit">
    <text evidence="8">Homodimer.</text>
</comment>
<dbReference type="Proteomes" id="UP000317998">
    <property type="component" value="Unassembled WGS sequence"/>
</dbReference>
<dbReference type="InterPro" id="IPR015896">
    <property type="entry name" value="4pyrrol_synth_GluRdtase_dimer"/>
</dbReference>
<keyword evidence="4 8" id="KW-0521">NADP</keyword>
<dbReference type="InterPro" id="IPR000343">
    <property type="entry name" value="4pyrrol_synth_GluRdtase"/>
</dbReference>
<evidence type="ECO:0000259" key="15">
    <source>
        <dbReference type="Pfam" id="PF01488"/>
    </source>
</evidence>
<dbReference type="SUPFAM" id="SSF51735">
    <property type="entry name" value="NAD(P)-binding Rossmann-fold domains"/>
    <property type="match status" value="1"/>
</dbReference>
<feature type="binding site" evidence="8 11">
    <location>
        <begin position="189"/>
        <end position="194"/>
    </location>
    <ligand>
        <name>NADP(+)</name>
        <dbReference type="ChEBI" id="CHEBI:58349"/>
    </ligand>
</feature>
<dbReference type="AlphaFoldDB" id="A0A542YJ09"/>
<keyword evidence="18" id="KW-1185">Reference proteome</keyword>
<evidence type="ECO:0000259" key="14">
    <source>
        <dbReference type="Pfam" id="PF00745"/>
    </source>
</evidence>
<dbReference type="Pfam" id="PF00745">
    <property type="entry name" value="GlutR_dimer"/>
    <property type="match status" value="1"/>
</dbReference>
<feature type="binding site" evidence="8 10">
    <location>
        <position position="109"/>
    </location>
    <ligand>
        <name>substrate</name>
    </ligand>
</feature>
<feature type="domain" description="Tetrapyrrole biosynthesis glutamyl-tRNA reductase dimerisation" evidence="14">
    <location>
        <begin position="308"/>
        <end position="399"/>
    </location>
</feature>
<evidence type="ECO:0000256" key="13">
    <source>
        <dbReference type="RuleBase" id="RU000584"/>
    </source>
</evidence>
<evidence type="ECO:0000259" key="16">
    <source>
        <dbReference type="Pfam" id="PF05201"/>
    </source>
</evidence>
<comment type="pathway">
    <text evidence="1 8 13">Porphyrin-containing compound metabolism; protoporphyrin-IX biosynthesis; 5-aminolevulinate from L-glutamyl-tRNA(Glu): step 1/2.</text>
</comment>
<comment type="caution">
    <text evidence="17">The sequence shown here is derived from an EMBL/GenBank/DDBJ whole genome shotgun (WGS) entry which is preliminary data.</text>
</comment>
<evidence type="ECO:0000256" key="10">
    <source>
        <dbReference type="PIRSR" id="PIRSR000445-2"/>
    </source>
</evidence>
<evidence type="ECO:0000313" key="17">
    <source>
        <dbReference type="EMBL" id="TQL48068.1"/>
    </source>
</evidence>
<evidence type="ECO:0000256" key="5">
    <source>
        <dbReference type="ARBA" id="ARBA00023002"/>
    </source>
</evidence>
<proteinExistence type="inferred from homology"/>
<feature type="domain" description="Glutamyl-tRNA reductase N-terminal" evidence="16">
    <location>
        <begin position="6"/>
        <end position="156"/>
    </location>
</feature>
<keyword evidence="5 8" id="KW-0560">Oxidoreductase</keyword>
<comment type="catalytic activity">
    <reaction evidence="7 8 13">
        <text>(S)-4-amino-5-oxopentanoate + tRNA(Glu) + NADP(+) = L-glutamyl-tRNA(Glu) + NADPH + H(+)</text>
        <dbReference type="Rhea" id="RHEA:12344"/>
        <dbReference type="Rhea" id="RHEA-COMP:9663"/>
        <dbReference type="Rhea" id="RHEA-COMP:9680"/>
        <dbReference type="ChEBI" id="CHEBI:15378"/>
        <dbReference type="ChEBI" id="CHEBI:57501"/>
        <dbReference type="ChEBI" id="CHEBI:57783"/>
        <dbReference type="ChEBI" id="CHEBI:58349"/>
        <dbReference type="ChEBI" id="CHEBI:78442"/>
        <dbReference type="ChEBI" id="CHEBI:78520"/>
        <dbReference type="EC" id="1.2.1.70"/>
    </reaction>
</comment>
<dbReference type="InterPro" id="IPR036343">
    <property type="entry name" value="GluRdtase_N_sf"/>
</dbReference>
<organism evidence="17 18">
    <name type="scientific">Homoserinimonas aerilata</name>
    <dbReference type="NCBI Taxonomy" id="1162970"/>
    <lineage>
        <taxon>Bacteria</taxon>
        <taxon>Bacillati</taxon>
        <taxon>Actinomycetota</taxon>
        <taxon>Actinomycetes</taxon>
        <taxon>Micrococcales</taxon>
        <taxon>Microbacteriaceae</taxon>
        <taxon>Homoserinimonas</taxon>
    </lineage>
</organism>
<dbReference type="PANTHER" id="PTHR43013:SF1">
    <property type="entry name" value="GLUTAMYL-TRNA REDUCTASE"/>
    <property type="match status" value="1"/>
</dbReference>
<dbReference type="InterPro" id="IPR036453">
    <property type="entry name" value="GluRdtase_dimer_dom_sf"/>
</dbReference>
<dbReference type="Gene3D" id="3.40.50.720">
    <property type="entry name" value="NAD(P)-binding Rossmann-like Domain"/>
    <property type="match status" value="1"/>
</dbReference>
<dbReference type="SUPFAM" id="SSF69742">
    <property type="entry name" value="Glutamyl tRNA-reductase catalytic, N-terminal domain"/>
    <property type="match status" value="1"/>
</dbReference>
<dbReference type="EMBL" id="VFOM01000001">
    <property type="protein sequence ID" value="TQL48068.1"/>
    <property type="molecule type" value="Genomic_DNA"/>
</dbReference>
<evidence type="ECO:0000256" key="7">
    <source>
        <dbReference type="ARBA" id="ARBA00047464"/>
    </source>
</evidence>
<gene>
    <name evidence="8" type="primary">hemA</name>
    <name evidence="17" type="ORF">FB562_1149</name>
</gene>
<dbReference type="Pfam" id="PF05201">
    <property type="entry name" value="GlutR_N"/>
    <property type="match status" value="1"/>
</dbReference>
<name>A0A542YJ09_9MICO</name>
<evidence type="ECO:0000256" key="1">
    <source>
        <dbReference type="ARBA" id="ARBA00005059"/>
    </source>
</evidence>
<feature type="site" description="Important for activity" evidence="8 12">
    <location>
        <position position="99"/>
    </location>
</feature>
<feature type="active site" description="Nucleophile" evidence="8 9">
    <location>
        <position position="47"/>
    </location>
</feature>
<feature type="binding site" evidence="8 10">
    <location>
        <begin position="114"/>
        <end position="116"/>
    </location>
    <ligand>
        <name>substrate</name>
    </ligand>
</feature>
<dbReference type="InterPro" id="IPR006151">
    <property type="entry name" value="Shikm_DH/Glu-tRNA_Rdtase"/>
</dbReference>
<evidence type="ECO:0000256" key="8">
    <source>
        <dbReference type="HAMAP-Rule" id="MF_00087"/>
    </source>
</evidence>
<keyword evidence="6 8" id="KW-0627">Porphyrin biosynthesis</keyword>